<dbReference type="InterPro" id="IPR036264">
    <property type="entry name" value="Bact_exopeptidase_dim_dom"/>
</dbReference>
<evidence type="ECO:0000313" key="4">
    <source>
        <dbReference type="Proteomes" id="UP000515734"/>
    </source>
</evidence>
<dbReference type="Pfam" id="PF07687">
    <property type="entry name" value="M20_dimer"/>
    <property type="match status" value="1"/>
</dbReference>
<keyword evidence="1" id="KW-0378">Hydrolase</keyword>
<reference evidence="3 4" key="1">
    <citation type="submission" date="2020-07" db="EMBL/GenBank/DDBJ databases">
        <title>Complete genome sequence of Mycolicibacterium litorale like strain isolated from cardiac implantable electronic device infection.</title>
        <authorList>
            <person name="Fukano H."/>
            <person name="Miyama H."/>
            <person name="Hoshino Y."/>
        </authorList>
    </citation>
    <scope>NUCLEOTIDE SEQUENCE [LARGE SCALE GENOMIC DNA]</scope>
    <source>
        <strain evidence="3 4">NIIDNTM18</strain>
    </source>
</reference>
<dbReference type="Pfam" id="PF01546">
    <property type="entry name" value="Peptidase_M20"/>
    <property type="match status" value="1"/>
</dbReference>
<dbReference type="NCBIfam" id="TIGR01891">
    <property type="entry name" value="amidohydrolases"/>
    <property type="match status" value="1"/>
</dbReference>
<dbReference type="InterPro" id="IPR011650">
    <property type="entry name" value="Peptidase_M20_dimer"/>
</dbReference>
<dbReference type="PANTHER" id="PTHR11014">
    <property type="entry name" value="PEPTIDASE M20 FAMILY MEMBER"/>
    <property type="match status" value="1"/>
</dbReference>
<feature type="domain" description="Peptidase M20 dimerisation" evidence="2">
    <location>
        <begin position="215"/>
        <end position="310"/>
    </location>
</feature>
<dbReference type="PANTHER" id="PTHR11014:SF63">
    <property type="entry name" value="METALLOPEPTIDASE, PUTATIVE (AFU_ORTHOLOGUE AFUA_6G09600)-RELATED"/>
    <property type="match status" value="1"/>
</dbReference>
<proteinExistence type="predicted"/>
<dbReference type="GO" id="GO:0019877">
    <property type="term" value="P:diaminopimelate biosynthetic process"/>
    <property type="evidence" value="ECO:0007669"/>
    <property type="project" value="UniProtKB-ARBA"/>
</dbReference>
<dbReference type="GO" id="GO:0050118">
    <property type="term" value="F:N-acetyldiaminopimelate deacetylase activity"/>
    <property type="evidence" value="ECO:0007669"/>
    <property type="project" value="UniProtKB-ARBA"/>
</dbReference>
<gene>
    <name evidence="3" type="ORF">NIIDNTM18_14230</name>
</gene>
<accession>A0A6S6P167</accession>
<evidence type="ECO:0000259" key="2">
    <source>
        <dbReference type="Pfam" id="PF07687"/>
    </source>
</evidence>
<dbReference type="InterPro" id="IPR002933">
    <property type="entry name" value="Peptidase_M20"/>
</dbReference>
<dbReference type="FunFam" id="3.30.70.360:FF:000001">
    <property type="entry name" value="N-acetyldiaminopimelate deacetylase"/>
    <property type="match status" value="1"/>
</dbReference>
<protein>
    <submittedName>
        <fullName evidence="3">Peptidase</fullName>
    </submittedName>
</protein>
<dbReference type="SUPFAM" id="SSF53187">
    <property type="entry name" value="Zn-dependent exopeptidases"/>
    <property type="match status" value="1"/>
</dbReference>
<dbReference type="Gene3D" id="3.40.630.10">
    <property type="entry name" value="Zn peptidases"/>
    <property type="match status" value="1"/>
</dbReference>
<dbReference type="Gene3D" id="3.30.70.360">
    <property type="match status" value="1"/>
</dbReference>
<sequence length="436" mass="46000">MQEVYPRESCRAAKGAHMTATDTVLRGLAGIRDWQQDCYRDLHEHPELSHREFATARKVADRLGDLGYRVRDGIGGTGVVGVLANGSGPTVLLRADMDALPVAEETGLDYASRVRSADGDGHEVPVMHACGHDVHVTALLGAAQLLAEGAEHWSGTVVALFQPAEETADGARAMVDDGLADVLPAVDVALGQHVLPLPAGMVGTHAGPFLAAADSMRITVHGRGAHGSMPQSSVDPVVLAAMIVLRLQTVISREVAPVEPAVLTVGSIRSGAKSNVIPDRAELQLNIRTYSEKTRTTILDAIRRIVTAECAASGSPREPAFELFDRFPLTDNDVGTTNRVHGAFVSFFGDNCWEMPQGAASEDFSEIPTALGVPYTYWGVGGVDAAAFAAAAEAGRVEQDIPVNHSPNFAPVIQPTLDTATQALVVAAMSWLTPSG</sequence>
<name>A0A6S6P167_9MYCO</name>
<dbReference type="AlphaFoldDB" id="A0A6S6P167"/>
<evidence type="ECO:0000313" key="3">
    <source>
        <dbReference type="EMBL" id="BCI52145.1"/>
    </source>
</evidence>
<organism evidence="3 4">
    <name type="scientific">Mycolicibacterium litorale</name>
    <dbReference type="NCBI Taxonomy" id="758802"/>
    <lineage>
        <taxon>Bacteria</taxon>
        <taxon>Bacillati</taxon>
        <taxon>Actinomycetota</taxon>
        <taxon>Actinomycetes</taxon>
        <taxon>Mycobacteriales</taxon>
        <taxon>Mycobacteriaceae</taxon>
        <taxon>Mycolicibacterium</taxon>
    </lineage>
</organism>
<dbReference type="EMBL" id="AP023287">
    <property type="protein sequence ID" value="BCI52145.1"/>
    <property type="molecule type" value="Genomic_DNA"/>
</dbReference>
<evidence type="ECO:0000256" key="1">
    <source>
        <dbReference type="ARBA" id="ARBA00022801"/>
    </source>
</evidence>
<dbReference type="InterPro" id="IPR017439">
    <property type="entry name" value="Amidohydrolase"/>
</dbReference>
<dbReference type="SUPFAM" id="SSF55031">
    <property type="entry name" value="Bacterial exopeptidase dimerisation domain"/>
    <property type="match status" value="1"/>
</dbReference>
<dbReference type="Proteomes" id="UP000515734">
    <property type="component" value="Chromosome"/>
</dbReference>